<proteinExistence type="predicted"/>
<organism evidence="2">
    <name type="scientific">Cacopsylla melanoneura</name>
    <dbReference type="NCBI Taxonomy" id="428564"/>
    <lineage>
        <taxon>Eukaryota</taxon>
        <taxon>Metazoa</taxon>
        <taxon>Ecdysozoa</taxon>
        <taxon>Arthropoda</taxon>
        <taxon>Hexapoda</taxon>
        <taxon>Insecta</taxon>
        <taxon>Pterygota</taxon>
        <taxon>Neoptera</taxon>
        <taxon>Paraneoptera</taxon>
        <taxon>Hemiptera</taxon>
        <taxon>Sternorrhyncha</taxon>
        <taxon>Psylloidea</taxon>
        <taxon>Psyllidae</taxon>
        <taxon>Psyllinae</taxon>
        <taxon>Cacopsylla</taxon>
    </lineage>
</organism>
<evidence type="ECO:0000256" key="1">
    <source>
        <dbReference type="SAM" id="MobiDB-lite"/>
    </source>
</evidence>
<sequence length="118" mass="13749">MYHNLSTAVSTTTQHRISDRNLSPCPCLPLRFKRVQDTSPWDSVLSGDATPPKEIWAYLSRRFSRRDKQRKMKNSEKETKSSPSTEPPWKTRRMLKPLLCSRTSRWGMLSYMWADGTA</sequence>
<dbReference type="AlphaFoldDB" id="A0A8D8TR60"/>
<dbReference type="EMBL" id="HBUF01307649">
    <property type="protein sequence ID" value="CAG6692514.1"/>
    <property type="molecule type" value="Transcribed_RNA"/>
</dbReference>
<accession>A0A8D8TR60</accession>
<evidence type="ECO:0000313" key="2">
    <source>
        <dbReference type="EMBL" id="CAG6692514.1"/>
    </source>
</evidence>
<name>A0A8D8TR60_9HEMI</name>
<reference evidence="2" key="1">
    <citation type="submission" date="2021-05" db="EMBL/GenBank/DDBJ databases">
        <authorList>
            <person name="Alioto T."/>
            <person name="Alioto T."/>
            <person name="Gomez Garrido J."/>
        </authorList>
    </citation>
    <scope>NUCLEOTIDE SEQUENCE</scope>
</reference>
<feature type="region of interest" description="Disordered" evidence="1">
    <location>
        <begin position="65"/>
        <end position="92"/>
    </location>
</feature>
<dbReference type="EMBL" id="HBUF01307647">
    <property type="protein sequence ID" value="CAG6692510.1"/>
    <property type="molecule type" value="Transcribed_RNA"/>
</dbReference>
<protein>
    <submittedName>
        <fullName evidence="2">Uncharacterized protein</fullName>
    </submittedName>
</protein>